<reference evidence="1" key="1">
    <citation type="journal article" date="2020" name="Environ. Microbiol.">
        <title>The novel and transferable erm(51) gene confers Macrolides, Lincosamides, and Streptogramins B (MLSB) resistance to clonal Rhodococcus equi in the environment.</title>
        <authorList>
            <person name="Huber L."/>
            <person name="Giguere S."/>
            <person name="Slovis N.M."/>
            <person name="Alvarez-Narvaez S."/>
            <person name="Hart K.A."/>
            <person name="Greiter M."/>
            <person name="Morris E.R.A."/>
            <person name="Cohen N.D."/>
        </authorList>
    </citation>
    <scope>NUCLEOTIDE SEQUENCE</scope>
    <source>
        <strain evidence="1">Lh_116_1</strain>
    </source>
</reference>
<dbReference type="InterPro" id="IPR020109">
    <property type="entry name" value="Holin_r1t"/>
</dbReference>
<accession>A0A9Q4ZIL2</accession>
<dbReference type="AlphaFoldDB" id="A0A9Q4ZIL2"/>
<protein>
    <submittedName>
        <fullName evidence="1">Uncharacterized protein</fullName>
    </submittedName>
</protein>
<organism evidence="1 2">
    <name type="scientific">Rhodococcus hoagii</name>
    <name type="common">Corynebacterium equii</name>
    <dbReference type="NCBI Taxonomy" id="43767"/>
    <lineage>
        <taxon>Bacteria</taxon>
        <taxon>Bacillati</taxon>
        <taxon>Actinomycetota</taxon>
        <taxon>Actinomycetes</taxon>
        <taxon>Mycobacteriales</taxon>
        <taxon>Nocardiaceae</taxon>
        <taxon>Prescottella</taxon>
    </lineage>
</organism>
<sequence>MNLQFLKDLGERAGATFIQVFGAGLGLDMANLQIVTVREALIMALVAGGASVAKSIAGRKIGASKSASWTGAVDLTPAPVKVTINPAASDALADARTVLDSVRRSTQKPPRVE</sequence>
<dbReference type="Proteomes" id="UP000603463">
    <property type="component" value="Unassembled WGS sequence"/>
</dbReference>
<evidence type="ECO:0000313" key="2">
    <source>
        <dbReference type="Proteomes" id="UP000603463"/>
    </source>
</evidence>
<evidence type="ECO:0000313" key="1">
    <source>
        <dbReference type="EMBL" id="NKT77232.1"/>
    </source>
</evidence>
<dbReference type="EMBL" id="WVBC01000002">
    <property type="protein sequence ID" value="NKT77232.1"/>
    <property type="molecule type" value="Genomic_DNA"/>
</dbReference>
<proteinExistence type="predicted"/>
<gene>
    <name evidence="1" type="ORF">GS882_03220</name>
</gene>
<name>A0A9Q4ZIL2_RHOHA</name>
<dbReference type="Pfam" id="PF16945">
    <property type="entry name" value="Phage_r1t_holin"/>
    <property type="match status" value="1"/>
</dbReference>
<comment type="caution">
    <text evidence="1">The sequence shown here is derived from an EMBL/GenBank/DDBJ whole genome shotgun (WGS) entry which is preliminary data.</text>
</comment>